<dbReference type="InParanoid" id="A2FKY0"/>
<gene>
    <name evidence="2" type="ORF">TVAG_031340</name>
</gene>
<dbReference type="EMBL" id="DS113858">
    <property type="protein sequence ID" value="EAX94434.1"/>
    <property type="molecule type" value="Genomic_DNA"/>
</dbReference>
<accession>A2FKY0</accession>
<keyword evidence="1" id="KW-0175">Coiled coil</keyword>
<reference evidence="2" key="2">
    <citation type="journal article" date="2007" name="Science">
        <title>Draft genome sequence of the sexually transmitted pathogen Trichomonas vaginalis.</title>
        <authorList>
            <person name="Carlton J.M."/>
            <person name="Hirt R.P."/>
            <person name="Silva J.C."/>
            <person name="Delcher A.L."/>
            <person name="Schatz M."/>
            <person name="Zhao Q."/>
            <person name="Wortman J.R."/>
            <person name="Bidwell S.L."/>
            <person name="Alsmark U.C.M."/>
            <person name="Besteiro S."/>
            <person name="Sicheritz-Ponten T."/>
            <person name="Noel C.J."/>
            <person name="Dacks J.B."/>
            <person name="Foster P.G."/>
            <person name="Simillion C."/>
            <person name="Van de Peer Y."/>
            <person name="Miranda-Saavedra D."/>
            <person name="Barton G.J."/>
            <person name="Westrop G.D."/>
            <person name="Mueller S."/>
            <person name="Dessi D."/>
            <person name="Fiori P.L."/>
            <person name="Ren Q."/>
            <person name="Paulsen I."/>
            <person name="Zhang H."/>
            <person name="Bastida-Corcuera F.D."/>
            <person name="Simoes-Barbosa A."/>
            <person name="Brown M.T."/>
            <person name="Hayes R.D."/>
            <person name="Mukherjee M."/>
            <person name="Okumura C.Y."/>
            <person name="Schneider R."/>
            <person name="Smith A.J."/>
            <person name="Vanacova S."/>
            <person name="Villalvazo M."/>
            <person name="Haas B.J."/>
            <person name="Pertea M."/>
            <person name="Feldblyum T.V."/>
            <person name="Utterback T.R."/>
            <person name="Shu C.L."/>
            <person name="Osoegawa K."/>
            <person name="de Jong P.J."/>
            <person name="Hrdy I."/>
            <person name="Horvathova L."/>
            <person name="Zubacova Z."/>
            <person name="Dolezal P."/>
            <person name="Malik S.B."/>
            <person name="Logsdon J.M. Jr."/>
            <person name="Henze K."/>
            <person name="Gupta A."/>
            <person name="Wang C.C."/>
            <person name="Dunne R.L."/>
            <person name="Upcroft J.A."/>
            <person name="Upcroft P."/>
            <person name="White O."/>
            <person name="Salzberg S.L."/>
            <person name="Tang P."/>
            <person name="Chiu C.-H."/>
            <person name="Lee Y.-S."/>
            <person name="Embley T.M."/>
            <person name="Coombs G.H."/>
            <person name="Mottram J.C."/>
            <person name="Tachezy J."/>
            <person name="Fraser-Liggett C.M."/>
            <person name="Johnson P.J."/>
        </authorList>
    </citation>
    <scope>NUCLEOTIDE SEQUENCE [LARGE SCALE GENOMIC DNA]</scope>
    <source>
        <strain evidence="2">G3</strain>
    </source>
</reference>
<dbReference type="Proteomes" id="UP000001542">
    <property type="component" value="Unassembled WGS sequence"/>
</dbReference>
<sequence>MDKVPPIQPKSKTMQALDNFSQLYKGLEHTSKVIQTFINKHSEKYQKTEMFKVLCSLFDLFQSEITAGMQLRETVFKQKQEIKALKGDYQTFLKLFSSMANTEITTMKNAKEFVENFKLPSISSFNALQQNQTELVIEKQRTTQLLAENEEIKQKLANMSRNIQNIEENYKQKLSKITTDSKNIQLQNTKLLQDEEVLRKENDQLKSDITKLKQAYLDKINTETSKRVQTLKQENLQLKEEIDQLKQKNKSFVDQYASSIGNSPSKKIRKVATKSSPDSFRKLIILGIFCVKLLKTRNISEVEILKEEIQKTKSKLEQMDNW</sequence>
<dbReference type="SMR" id="A2FKY0"/>
<dbReference type="KEGG" id="tva:4752165"/>
<reference evidence="2" key="1">
    <citation type="submission" date="2006-10" db="EMBL/GenBank/DDBJ databases">
        <authorList>
            <person name="Amadeo P."/>
            <person name="Zhao Q."/>
            <person name="Wortman J."/>
            <person name="Fraser-Liggett C."/>
            <person name="Carlton J."/>
        </authorList>
    </citation>
    <scope>NUCLEOTIDE SEQUENCE</scope>
    <source>
        <strain evidence="2">G3</strain>
    </source>
</reference>
<feature type="coiled-coil region" evidence="1">
    <location>
        <begin position="142"/>
        <end position="255"/>
    </location>
</feature>
<name>A2FKY0_TRIV3</name>
<organism evidence="2 3">
    <name type="scientific">Trichomonas vaginalis (strain ATCC PRA-98 / G3)</name>
    <dbReference type="NCBI Taxonomy" id="412133"/>
    <lineage>
        <taxon>Eukaryota</taxon>
        <taxon>Metamonada</taxon>
        <taxon>Parabasalia</taxon>
        <taxon>Trichomonadida</taxon>
        <taxon>Trichomonadidae</taxon>
        <taxon>Trichomonas</taxon>
    </lineage>
</organism>
<dbReference type="RefSeq" id="XP_001307364.1">
    <property type="nucleotide sequence ID" value="XM_001307363.1"/>
</dbReference>
<proteinExistence type="predicted"/>
<dbReference type="VEuPathDB" id="TrichDB:TVAG_031340"/>
<evidence type="ECO:0000313" key="2">
    <source>
        <dbReference type="EMBL" id="EAX94434.1"/>
    </source>
</evidence>
<evidence type="ECO:0000313" key="3">
    <source>
        <dbReference type="Proteomes" id="UP000001542"/>
    </source>
</evidence>
<protein>
    <submittedName>
        <fullName evidence="2">Uncharacterized protein</fullName>
    </submittedName>
</protein>
<dbReference type="VEuPathDB" id="TrichDB:TVAGG3_0198030"/>
<evidence type="ECO:0000256" key="1">
    <source>
        <dbReference type="SAM" id="Coils"/>
    </source>
</evidence>
<keyword evidence="3" id="KW-1185">Reference proteome</keyword>
<dbReference type="AlphaFoldDB" id="A2FKY0"/>